<keyword evidence="5" id="KW-0805">Transcription regulation</keyword>
<name>A0A336MCZ1_CULSO</name>
<protein>
    <submittedName>
        <fullName evidence="13">CSON013853 protein</fullName>
    </submittedName>
</protein>
<evidence type="ECO:0000313" key="12">
    <source>
        <dbReference type="EMBL" id="SSX06419.1"/>
    </source>
</evidence>
<feature type="compositionally biased region" description="Basic and acidic residues" evidence="10">
    <location>
        <begin position="383"/>
        <end position="395"/>
    </location>
</feature>
<dbReference type="GO" id="GO:0003700">
    <property type="term" value="F:DNA-binding transcription factor activity"/>
    <property type="evidence" value="ECO:0007669"/>
    <property type="project" value="TreeGrafter"/>
</dbReference>
<evidence type="ECO:0000256" key="2">
    <source>
        <dbReference type="ARBA" id="ARBA00022723"/>
    </source>
</evidence>
<dbReference type="InterPro" id="IPR052253">
    <property type="entry name" value="CR1/CR2-DNA-binding_regulator"/>
</dbReference>
<keyword evidence="3 9" id="KW-0863">Zinc-finger</keyword>
<feature type="region of interest" description="Disordered" evidence="10">
    <location>
        <begin position="183"/>
        <end position="212"/>
    </location>
</feature>
<feature type="region of interest" description="Disordered" evidence="10">
    <location>
        <begin position="497"/>
        <end position="555"/>
    </location>
</feature>
<proteinExistence type="predicted"/>
<dbReference type="InterPro" id="IPR031940">
    <property type="entry name" value="DUF4772"/>
</dbReference>
<keyword evidence="4" id="KW-0862">Zinc</keyword>
<dbReference type="PANTHER" id="PTHR13006:SF9">
    <property type="entry name" value="GLUCOSE TRANSPORTER 4 ENHANCER FACTOR, ISOFORM G"/>
    <property type="match status" value="1"/>
</dbReference>
<dbReference type="AlphaFoldDB" id="A0A336MCZ1"/>
<accession>A0A336MCZ1</accession>
<feature type="compositionally biased region" description="Polar residues" evidence="10">
    <location>
        <begin position="285"/>
        <end position="301"/>
    </location>
</feature>
<dbReference type="Pfam" id="PF15997">
    <property type="entry name" value="DUF4772"/>
    <property type="match status" value="1"/>
</dbReference>
<dbReference type="GO" id="GO:0005634">
    <property type="term" value="C:nucleus"/>
    <property type="evidence" value="ECO:0007669"/>
    <property type="project" value="UniProtKB-SubCell"/>
</dbReference>
<keyword evidence="7" id="KW-0804">Transcription</keyword>
<gene>
    <name evidence="13" type="primary">CSON013853</name>
</gene>
<dbReference type="PROSITE" id="PS50157">
    <property type="entry name" value="ZINC_FINGER_C2H2_2"/>
    <property type="match status" value="1"/>
</dbReference>
<organism evidence="13">
    <name type="scientific">Culicoides sonorensis</name>
    <name type="common">Biting midge</name>
    <dbReference type="NCBI Taxonomy" id="179676"/>
    <lineage>
        <taxon>Eukaryota</taxon>
        <taxon>Metazoa</taxon>
        <taxon>Ecdysozoa</taxon>
        <taxon>Arthropoda</taxon>
        <taxon>Hexapoda</taxon>
        <taxon>Insecta</taxon>
        <taxon>Pterygota</taxon>
        <taxon>Neoptera</taxon>
        <taxon>Endopterygota</taxon>
        <taxon>Diptera</taxon>
        <taxon>Nematocera</taxon>
        <taxon>Chironomoidea</taxon>
        <taxon>Ceratopogonidae</taxon>
        <taxon>Ceratopogoninae</taxon>
        <taxon>Culicoides</taxon>
        <taxon>Monoculicoides</taxon>
    </lineage>
</organism>
<sequence length="584" mass="65632">MKKYFLNKMSTGKRLAKRSIIGTRVCAMGSDGLWYSGVIQAVKTPSSPNIRENNNCINLTPNTKYTVRFAPTDRDNMARLGLAREFRDTELIGPGFRNIMDVKLNPGQKIFLTYNGRESSGEVISHDETKDEVSVQIYLMGQESPLELKKKLEEVRLLESRRSARLADQERDTDFARLADMANDRRRQSHSIDVPFPLTQNGSRKRRTSYSQDERDYFINSINDDDPMDECNAALVLMSLSCSPHSPRAAWETQLGSSPGSSSASWSTGSSSPPLSDDGSAPPITNVTRRGPRTTSLSTSDEGIVMDYNEDLPRKRRANEPLYQCIWKGCYAIYSTLTDITSHIRSAHLGPRKPDDDSDEEDFYIQELDEESAPSPPSPPTLSHRDMARPPHEDPEYQRQIVGNFRQGLLQLTQTSIKPPLPTASISNAGILHQTVANTLLHHSYSWSQASPTSPQKHVRLSPRPSTSYAPYPSPTYSTVIAQHHQQLQHQINGQHLNMSPNNNNNNNNNNHFSTANTTTTSMNLTPTSSSAVANNQTNHRSPVSPNRRTRGENKKCRKVYGMDRKEMWCTQCKWKKACSRFGD</sequence>
<dbReference type="OMA" id="DHDYQRK"/>
<feature type="compositionally biased region" description="Low complexity" evidence="10">
    <location>
        <begin position="497"/>
        <end position="531"/>
    </location>
</feature>
<keyword evidence="6" id="KW-0238">DNA-binding</keyword>
<feature type="compositionally biased region" description="Polar residues" evidence="10">
    <location>
        <begin position="532"/>
        <end position="547"/>
    </location>
</feature>
<feature type="compositionally biased region" description="Polar residues" evidence="10">
    <location>
        <begin position="447"/>
        <end position="456"/>
    </location>
</feature>
<evidence type="ECO:0000256" key="5">
    <source>
        <dbReference type="ARBA" id="ARBA00023015"/>
    </source>
</evidence>
<dbReference type="EMBL" id="UFQT01000728">
    <property type="protein sequence ID" value="SSX26769.1"/>
    <property type="molecule type" value="Genomic_DNA"/>
</dbReference>
<feature type="domain" description="C2H2-type" evidence="11">
    <location>
        <begin position="323"/>
        <end position="353"/>
    </location>
</feature>
<dbReference type="SMART" id="SM01366">
    <property type="entry name" value="c-clamp"/>
    <property type="match status" value="1"/>
</dbReference>
<evidence type="ECO:0000259" key="11">
    <source>
        <dbReference type="PROSITE" id="PS50157"/>
    </source>
</evidence>
<evidence type="ECO:0000256" key="3">
    <source>
        <dbReference type="ARBA" id="ARBA00022771"/>
    </source>
</evidence>
<dbReference type="InterPro" id="IPR013087">
    <property type="entry name" value="Znf_C2H2_type"/>
</dbReference>
<feature type="region of interest" description="Disordered" evidence="10">
    <location>
        <begin position="447"/>
        <end position="468"/>
    </location>
</feature>
<evidence type="ECO:0000313" key="13">
    <source>
        <dbReference type="EMBL" id="SSX26769.1"/>
    </source>
</evidence>
<evidence type="ECO:0000256" key="6">
    <source>
        <dbReference type="ARBA" id="ARBA00023125"/>
    </source>
</evidence>
<keyword evidence="2" id="KW-0479">Metal-binding</keyword>
<feature type="region of interest" description="Disordered" evidence="10">
    <location>
        <begin position="248"/>
        <end position="302"/>
    </location>
</feature>
<keyword evidence="8" id="KW-0539">Nucleus</keyword>
<dbReference type="Gene3D" id="3.30.160.60">
    <property type="entry name" value="Classic Zinc Finger"/>
    <property type="match status" value="1"/>
</dbReference>
<feature type="region of interest" description="Disordered" evidence="10">
    <location>
        <begin position="368"/>
        <end position="395"/>
    </location>
</feature>
<dbReference type="GO" id="GO:0000978">
    <property type="term" value="F:RNA polymerase II cis-regulatory region sequence-specific DNA binding"/>
    <property type="evidence" value="ECO:0007669"/>
    <property type="project" value="TreeGrafter"/>
</dbReference>
<reference evidence="12" key="1">
    <citation type="submission" date="2018-04" db="EMBL/GenBank/DDBJ databases">
        <authorList>
            <person name="Go L.Y."/>
            <person name="Mitchell J.A."/>
        </authorList>
    </citation>
    <scope>NUCLEOTIDE SEQUENCE</scope>
    <source>
        <tissue evidence="12">Whole organism</tissue>
    </source>
</reference>
<reference evidence="13" key="2">
    <citation type="submission" date="2018-07" db="EMBL/GenBank/DDBJ databases">
        <authorList>
            <person name="Quirk P.G."/>
            <person name="Krulwich T.A."/>
        </authorList>
    </citation>
    <scope>NUCLEOTIDE SEQUENCE</scope>
</reference>
<dbReference type="EMBL" id="UFQS01000728">
    <property type="protein sequence ID" value="SSX06419.1"/>
    <property type="molecule type" value="Genomic_DNA"/>
</dbReference>
<dbReference type="GO" id="GO:0006357">
    <property type="term" value="P:regulation of transcription by RNA polymerase II"/>
    <property type="evidence" value="ECO:0007669"/>
    <property type="project" value="TreeGrafter"/>
</dbReference>
<comment type="subcellular location">
    <subcellularLocation>
        <location evidence="1">Nucleus</location>
    </subcellularLocation>
</comment>
<dbReference type="VEuPathDB" id="VectorBase:CSON013853"/>
<dbReference type="GO" id="GO:0008270">
    <property type="term" value="F:zinc ion binding"/>
    <property type="evidence" value="ECO:0007669"/>
    <property type="project" value="UniProtKB-KW"/>
</dbReference>
<evidence type="ECO:0000256" key="8">
    <source>
        <dbReference type="ARBA" id="ARBA00023242"/>
    </source>
</evidence>
<feature type="compositionally biased region" description="Low complexity" evidence="10">
    <location>
        <begin position="255"/>
        <end position="283"/>
    </location>
</feature>
<dbReference type="PANTHER" id="PTHR13006">
    <property type="entry name" value="PAPILLOMAVIRUS REGULATORY FACTOR PRF-1"/>
    <property type="match status" value="1"/>
</dbReference>
<evidence type="ECO:0000256" key="4">
    <source>
        <dbReference type="ARBA" id="ARBA00022833"/>
    </source>
</evidence>
<evidence type="ECO:0000256" key="10">
    <source>
        <dbReference type="SAM" id="MobiDB-lite"/>
    </source>
</evidence>
<dbReference type="PROSITE" id="PS00028">
    <property type="entry name" value="ZINC_FINGER_C2H2_1"/>
    <property type="match status" value="1"/>
</dbReference>
<evidence type="ECO:0000256" key="7">
    <source>
        <dbReference type="ARBA" id="ARBA00023163"/>
    </source>
</evidence>
<evidence type="ECO:0000256" key="9">
    <source>
        <dbReference type="PROSITE-ProRule" id="PRU00042"/>
    </source>
</evidence>
<evidence type="ECO:0000256" key="1">
    <source>
        <dbReference type="ARBA" id="ARBA00004123"/>
    </source>
</evidence>